<feature type="region of interest" description="Disordered" evidence="3">
    <location>
        <begin position="1"/>
        <end position="21"/>
    </location>
</feature>
<feature type="domain" description="Gfo/Idh/MocA-like oxidoreductase N-terminal" evidence="4">
    <location>
        <begin position="25"/>
        <end position="136"/>
    </location>
</feature>
<dbReference type="Pfam" id="PF22725">
    <property type="entry name" value="GFO_IDH_MocA_C3"/>
    <property type="match status" value="1"/>
</dbReference>
<comment type="similarity">
    <text evidence="1">Belongs to the Gfo/Idh/MocA family.</text>
</comment>
<evidence type="ECO:0000313" key="7">
    <source>
        <dbReference type="Proteomes" id="UP000515563"/>
    </source>
</evidence>
<dbReference type="PANTHER" id="PTHR22604">
    <property type="entry name" value="OXIDOREDUCTASES"/>
    <property type="match status" value="1"/>
</dbReference>
<dbReference type="InterPro" id="IPR000683">
    <property type="entry name" value="Gfo/Idh/MocA-like_OxRdtase_N"/>
</dbReference>
<reference evidence="7" key="1">
    <citation type="submission" date="2019-09" db="EMBL/GenBank/DDBJ databases">
        <title>Antimicrobial potential of Antarctic Bacteria.</title>
        <authorList>
            <person name="Benaud N."/>
            <person name="Edwards R.J."/>
            <person name="Ferrari B.C."/>
        </authorList>
    </citation>
    <scope>NUCLEOTIDE SEQUENCE [LARGE SCALE GENOMIC DNA]</scope>
    <source>
        <strain evidence="7">SPB151</strain>
    </source>
</reference>
<evidence type="ECO:0000259" key="4">
    <source>
        <dbReference type="Pfam" id="PF01408"/>
    </source>
</evidence>
<evidence type="ECO:0000256" key="1">
    <source>
        <dbReference type="ARBA" id="ARBA00010928"/>
    </source>
</evidence>
<gene>
    <name evidence="6" type="ORF">F1D05_09195</name>
</gene>
<dbReference type="PANTHER" id="PTHR22604:SF105">
    <property type="entry name" value="TRANS-1,2-DIHYDROBENZENE-1,2-DIOL DEHYDROGENASE"/>
    <property type="match status" value="1"/>
</dbReference>
<protein>
    <submittedName>
        <fullName evidence="6">Gfo/Idh/MocA family oxidoreductase</fullName>
    </submittedName>
</protein>
<accession>A0A7G6WVL4</accession>
<evidence type="ECO:0000256" key="3">
    <source>
        <dbReference type="SAM" id="MobiDB-lite"/>
    </source>
</evidence>
<reference evidence="6 7" key="2">
    <citation type="journal article" date="2020" name="Microbiol. Resour. Announc.">
        <title>Antarctic desert soil bacteria exhibit high novel natural product potential, evaluated through long-read genome sequencing and comparative genomics.</title>
        <authorList>
            <person name="Benaud N."/>
            <person name="Edwards R.J."/>
            <person name="Amos T.G."/>
            <person name="D'Agostino P.M."/>
            <person name="Gutierrez-Chavez C."/>
            <person name="Montgomery K."/>
            <person name="Nicetic I."/>
            <person name="Ferrari B.C."/>
        </authorList>
    </citation>
    <scope>NUCLEOTIDE SEQUENCE [LARGE SCALE GENOMIC DNA]</scope>
    <source>
        <strain evidence="6 7">SPB151</strain>
    </source>
</reference>
<dbReference type="SUPFAM" id="SSF55347">
    <property type="entry name" value="Glyceraldehyde-3-phosphate dehydrogenase-like, C-terminal domain"/>
    <property type="match status" value="1"/>
</dbReference>
<dbReference type="KEGG" id="kqi:F1D05_09195"/>
<keyword evidence="7" id="KW-1185">Reference proteome</keyword>
<dbReference type="Gene3D" id="3.30.360.10">
    <property type="entry name" value="Dihydrodipicolinate Reductase, domain 2"/>
    <property type="match status" value="1"/>
</dbReference>
<dbReference type="InterPro" id="IPR050984">
    <property type="entry name" value="Gfo/Idh/MocA_domain"/>
</dbReference>
<feature type="domain" description="GFO/IDH/MocA-like oxidoreductase" evidence="5">
    <location>
        <begin position="151"/>
        <end position="251"/>
    </location>
</feature>
<keyword evidence="2" id="KW-0560">Oxidoreductase</keyword>
<dbReference type="GO" id="GO:0000166">
    <property type="term" value="F:nucleotide binding"/>
    <property type="evidence" value="ECO:0007669"/>
    <property type="project" value="InterPro"/>
</dbReference>
<dbReference type="Gene3D" id="3.40.50.720">
    <property type="entry name" value="NAD(P)-binding Rossmann-like Domain"/>
    <property type="match status" value="1"/>
</dbReference>
<dbReference type="AlphaFoldDB" id="A0A7G6WVL4"/>
<dbReference type="Pfam" id="PF01408">
    <property type="entry name" value="GFO_IDH_MocA"/>
    <property type="match status" value="1"/>
</dbReference>
<organism evidence="6 7">
    <name type="scientific">Kribbella qitaiheensis</name>
    <dbReference type="NCBI Taxonomy" id="1544730"/>
    <lineage>
        <taxon>Bacteria</taxon>
        <taxon>Bacillati</taxon>
        <taxon>Actinomycetota</taxon>
        <taxon>Actinomycetes</taxon>
        <taxon>Propionibacteriales</taxon>
        <taxon>Kribbellaceae</taxon>
        <taxon>Kribbella</taxon>
    </lineage>
</organism>
<evidence type="ECO:0000313" key="6">
    <source>
        <dbReference type="EMBL" id="QNE18029.1"/>
    </source>
</evidence>
<evidence type="ECO:0000259" key="5">
    <source>
        <dbReference type="Pfam" id="PF22725"/>
    </source>
</evidence>
<dbReference type="InterPro" id="IPR036291">
    <property type="entry name" value="NAD(P)-bd_dom_sf"/>
</dbReference>
<dbReference type="EMBL" id="CP043661">
    <property type="protein sequence ID" value="QNE18029.1"/>
    <property type="molecule type" value="Genomic_DNA"/>
</dbReference>
<dbReference type="InterPro" id="IPR055170">
    <property type="entry name" value="GFO_IDH_MocA-like_dom"/>
</dbReference>
<dbReference type="Proteomes" id="UP000515563">
    <property type="component" value="Chromosome"/>
</dbReference>
<dbReference type="SUPFAM" id="SSF51735">
    <property type="entry name" value="NAD(P)-binding Rossmann-fold domains"/>
    <property type="match status" value="1"/>
</dbReference>
<feature type="compositionally biased region" description="Basic and acidic residues" evidence="3">
    <location>
        <begin position="8"/>
        <end position="20"/>
    </location>
</feature>
<sequence>MAATPTGRGDHGRRQSKGADEMTEIGLIGATGIAERAILRPAGARADVQVRAVAASDPVRAKEFASRHEIPVVHQDYAALLADPEIDTVYISLHNSAHHRWAVRAAVAGKRVIVEKPLCLSSEELEELEFAAEDVQVFEAVATLGHPWQETVRGFVDDQSYGALQSVETRMTFAIPAPGGFRDEPELGGGIFRDSASYWLQALQATVGLDDVEADGSSDFDGPNGVDYSFHATLRWPTGVQAVLECAFGEQHVADHVFTFEQAVIKVRNFLRPMAGAVPVNLVIVPTDGDRKVVGFPASSYYDSQLTRILDSEADDLESAAPRIALMAEIYAAAKAGSA</sequence>
<name>A0A7G6WVL4_9ACTN</name>
<dbReference type="GO" id="GO:0016491">
    <property type="term" value="F:oxidoreductase activity"/>
    <property type="evidence" value="ECO:0007669"/>
    <property type="project" value="UniProtKB-KW"/>
</dbReference>
<proteinExistence type="inferred from homology"/>
<evidence type="ECO:0000256" key="2">
    <source>
        <dbReference type="ARBA" id="ARBA00023002"/>
    </source>
</evidence>